<dbReference type="AlphaFoldDB" id="A0A4C1W7Z1"/>
<accession>A0A4C1W7Z1</accession>
<dbReference type="Proteomes" id="UP000299102">
    <property type="component" value="Unassembled WGS sequence"/>
</dbReference>
<dbReference type="EMBL" id="BGZK01000487">
    <property type="protein sequence ID" value="GBP46619.1"/>
    <property type="molecule type" value="Genomic_DNA"/>
</dbReference>
<evidence type="ECO:0000313" key="1">
    <source>
        <dbReference type="EMBL" id="GBP46619.1"/>
    </source>
</evidence>
<sequence length="186" mass="21612">MSCSSELGRLSSLHTEISRFSLSGRGLHSSTLHGTAAWTYTYNKRFCLQKSFCSFEPRSGVSVPRMYECGWYRAVFTVRRQSSYVRSSRVFIPVYCTVGTPSPRPISTPRLDVKEWERPQPGDTDLTHNVYRIWSISNGRKLMLNTYVGGVWTYYSDQLLPSPRQGPVRKWPRPRPRLPRLRKVRF</sequence>
<name>A0A4C1W7Z1_EUMVA</name>
<proteinExistence type="predicted"/>
<reference evidence="1 2" key="1">
    <citation type="journal article" date="2019" name="Commun. Biol.">
        <title>The bagworm genome reveals a unique fibroin gene that provides high tensile strength.</title>
        <authorList>
            <person name="Kono N."/>
            <person name="Nakamura H."/>
            <person name="Ohtoshi R."/>
            <person name="Tomita M."/>
            <person name="Numata K."/>
            <person name="Arakawa K."/>
        </authorList>
    </citation>
    <scope>NUCLEOTIDE SEQUENCE [LARGE SCALE GENOMIC DNA]</scope>
</reference>
<evidence type="ECO:0000313" key="2">
    <source>
        <dbReference type="Proteomes" id="UP000299102"/>
    </source>
</evidence>
<comment type="caution">
    <text evidence="1">The sequence shown here is derived from an EMBL/GenBank/DDBJ whole genome shotgun (WGS) entry which is preliminary data.</text>
</comment>
<protein>
    <submittedName>
        <fullName evidence="1">Uncharacterized protein</fullName>
    </submittedName>
</protein>
<keyword evidence="2" id="KW-1185">Reference proteome</keyword>
<gene>
    <name evidence="1" type="ORF">EVAR_95081_1</name>
</gene>
<organism evidence="1 2">
    <name type="scientific">Eumeta variegata</name>
    <name type="common">Bagworm moth</name>
    <name type="synonym">Eumeta japonica</name>
    <dbReference type="NCBI Taxonomy" id="151549"/>
    <lineage>
        <taxon>Eukaryota</taxon>
        <taxon>Metazoa</taxon>
        <taxon>Ecdysozoa</taxon>
        <taxon>Arthropoda</taxon>
        <taxon>Hexapoda</taxon>
        <taxon>Insecta</taxon>
        <taxon>Pterygota</taxon>
        <taxon>Neoptera</taxon>
        <taxon>Endopterygota</taxon>
        <taxon>Lepidoptera</taxon>
        <taxon>Glossata</taxon>
        <taxon>Ditrysia</taxon>
        <taxon>Tineoidea</taxon>
        <taxon>Psychidae</taxon>
        <taxon>Oiketicinae</taxon>
        <taxon>Eumeta</taxon>
    </lineage>
</organism>